<name>A0ABV3P6N0_9ACTN</name>
<dbReference type="InterPro" id="IPR051922">
    <property type="entry name" value="Bact_Sporulation_Assoc"/>
</dbReference>
<feature type="chain" id="PRO_5045847269" evidence="1">
    <location>
        <begin position="32"/>
        <end position="698"/>
    </location>
</feature>
<keyword evidence="1" id="KW-0732">Signal</keyword>
<sequence>MRIRPTGHIRHLPRLALVGLLTSLLSPVVGASSAAAAWEPGPARLAVLAGTGGDPSVPSTGFGRLATNLAGPMAVAVGEAPGVGTGEFAIADRWVGSVVWQDAAGVRPGTALQDLLGSVGFGAWWQVFPQGTTDFVATGVAVSHTHRTNDAFTVYATDPVMGYLLGGNDGSSLLAGTGRAPGIPVPGPASASPLHANAVATDSRGTVYATDPSAGSLVAIDPATGLLRLVAGTGTAVPLTNPRAVAVGPDDALHVIDGNAVVRLAADGTKTVLAGPGSDHPVDAPTAIAVGVDGTLYVADGHTVTSRDSAGAWTLVAGRTHGTPVPGDAVDSPLGQPTGLAVRGDGTLAISDREARQVLTVTPDQPAYGVPLDPGTHRLAGPDRVQTAVLASRRLAPFDHTATSVVLARADSYADSLAGARLASTLSAPLFLTSGDHLTPELRAELDRVLTRSPRVYVLGDSRAVPITIDEDVYRLRPFRDTERLAGSDRFDTAAQIADRVEWWGGADETTPVFLVNGWNYPDGLAVSALAARTGGQVLLTDGDHLPERTARFLAEHDPSGSRTVPVGGAAAEAVENDIPDRAYENAIGNAVVGADRYETSAVLASAFAPETGDPVTETPVGLATGENWPDALVGAAAMGVLAGPLLLTPTEHLAPSTTSALRSLTTGPGRVSTLAVFGGADRVSDSAQREAAAFVRR</sequence>
<evidence type="ECO:0000313" key="3">
    <source>
        <dbReference type="Proteomes" id="UP001555826"/>
    </source>
</evidence>
<evidence type="ECO:0000256" key="1">
    <source>
        <dbReference type="SAM" id="SignalP"/>
    </source>
</evidence>
<dbReference type="RefSeq" id="WP_367637968.1">
    <property type="nucleotide sequence ID" value="NZ_JBFNQN010000006.1"/>
</dbReference>
<comment type="caution">
    <text evidence="2">The sequence shown here is derived from an EMBL/GenBank/DDBJ whole genome shotgun (WGS) entry which is preliminary data.</text>
</comment>
<accession>A0ABV3P6N0</accession>
<feature type="signal peptide" evidence="1">
    <location>
        <begin position="1"/>
        <end position="31"/>
    </location>
</feature>
<dbReference type="SUPFAM" id="SSF63829">
    <property type="entry name" value="Calcium-dependent phosphotriesterase"/>
    <property type="match status" value="1"/>
</dbReference>
<evidence type="ECO:0000313" key="2">
    <source>
        <dbReference type="EMBL" id="MEW9265058.1"/>
    </source>
</evidence>
<dbReference type="EMBL" id="JBFNQN010000006">
    <property type="protein sequence ID" value="MEW9265058.1"/>
    <property type="molecule type" value="Genomic_DNA"/>
</dbReference>
<dbReference type="PANTHER" id="PTHR30032">
    <property type="entry name" value="N-ACETYLMURAMOYL-L-ALANINE AMIDASE-RELATED"/>
    <property type="match status" value="1"/>
</dbReference>
<dbReference type="InterPro" id="IPR007253">
    <property type="entry name" value="Cell_wall-bd_2"/>
</dbReference>
<dbReference type="PANTHER" id="PTHR30032:SF8">
    <property type="entry name" value="GERMINATION-SPECIFIC N-ACETYLMURAMOYL-L-ALANINE AMIDASE"/>
    <property type="match status" value="1"/>
</dbReference>
<organism evidence="2 3">
    <name type="scientific">Kineococcus endophyticus</name>
    <dbReference type="NCBI Taxonomy" id="1181883"/>
    <lineage>
        <taxon>Bacteria</taxon>
        <taxon>Bacillati</taxon>
        <taxon>Actinomycetota</taxon>
        <taxon>Actinomycetes</taxon>
        <taxon>Kineosporiales</taxon>
        <taxon>Kineosporiaceae</taxon>
        <taxon>Kineococcus</taxon>
    </lineage>
</organism>
<dbReference type="InterPro" id="IPR011042">
    <property type="entry name" value="6-blade_b-propeller_TolB-like"/>
</dbReference>
<protein>
    <submittedName>
        <fullName evidence="2">Cell wall-binding repeat-containing protein</fullName>
    </submittedName>
</protein>
<dbReference type="Gene3D" id="2.120.10.30">
    <property type="entry name" value="TolB, C-terminal domain"/>
    <property type="match status" value="1"/>
</dbReference>
<reference evidence="2 3" key="1">
    <citation type="submission" date="2024-07" db="EMBL/GenBank/DDBJ databases">
        <authorList>
            <person name="Thanompreechachai J."/>
            <person name="Duangmal K."/>
        </authorList>
    </citation>
    <scope>NUCLEOTIDE SEQUENCE [LARGE SCALE GENOMIC DNA]</scope>
    <source>
        <strain evidence="2 3">KCTC 19886</strain>
    </source>
</reference>
<proteinExistence type="predicted"/>
<dbReference type="Proteomes" id="UP001555826">
    <property type="component" value="Unassembled WGS sequence"/>
</dbReference>
<keyword evidence="3" id="KW-1185">Reference proteome</keyword>
<dbReference type="Gene3D" id="3.40.50.12090">
    <property type="match status" value="1"/>
</dbReference>
<gene>
    <name evidence="2" type="ORF">AB1207_09885</name>
</gene>
<dbReference type="Pfam" id="PF04122">
    <property type="entry name" value="CW_binding_2"/>
    <property type="match status" value="3"/>
</dbReference>